<dbReference type="AlphaFoldDB" id="A0A2M8LF53"/>
<sequence>MVEIKRKKGESFEAFFRRFLRQLQRSGRMRQARKVRFLAHDKSRTESRKDALTRAAKRAQTDYLRKVGRLTEEEEKRSGKRGHSY</sequence>
<dbReference type="EMBL" id="PFET01000005">
    <property type="protein sequence ID" value="PJE76073.1"/>
    <property type="molecule type" value="Genomic_DNA"/>
</dbReference>
<feature type="region of interest" description="Disordered" evidence="1">
    <location>
        <begin position="66"/>
        <end position="85"/>
    </location>
</feature>
<name>A0A2M8LF53_9BACT</name>
<evidence type="ECO:0000313" key="3">
    <source>
        <dbReference type="Proteomes" id="UP000231152"/>
    </source>
</evidence>
<evidence type="ECO:0000313" key="2">
    <source>
        <dbReference type="EMBL" id="PJE76073.1"/>
    </source>
</evidence>
<feature type="region of interest" description="Disordered" evidence="1">
    <location>
        <begin position="41"/>
        <end position="60"/>
    </location>
</feature>
<evidence type="ECO:0008006" key="4">
    <source>
        <dbReference type="Google" id="ProtNLM"/>
    </source>
</evidence>
<reference evidence="2 3" key="1">
    <citation type="submission" date="2017-09" db="EMBL/GenBank/DDBJ databases">
        <title>Depth-based differentiation of microbial function through sediment-hosted aquifers and enrichment of novel symbionts in the deep terrestrial subsurface.</title>
        <authorList>
            <person name="Probst A.J."/>
            <person name="Ladd B."/>
            <person name="Jarett J.K."/>
            <person name="Geller-Mcgrath D.E."/>
            <person name="Sieber C.M."/>
            <person name="Emerson J.B."/>
            <person name="Anantharaman K."/>
            <person name="Thomas B.C."/>
            <person name="Malmstrom R."/>
            <person name="Stieglmeier M."/>
            <person name="Klingl A."/>
            <person name="Woyke T."/>
            <person name="Ryan C.M."/>
            <person name="Banfield J.F."/>
        </authorList>
    </citation>
    <scope>NUCLEOTIDE SEQUENCE [LARGE SCALE GENOMIC DNA]</scope>
    <source>
        <strain evidence="2">CG10_big_fil_rev_8_21_14_0_10_48_11</strain>
    </source>
</reference>
<gene>
    <name evidence="2" type="ORF">COV04_00895</name>
</gene>
<proteinExistence type="predicted"/>
<feature type="compositionally biased region" description="Basic and acidic residues" evidence="1">
    <location>
        <begin position="41"/>
        <end position="52"/>
    </location>
</feature>
<feature type="compositionally biased region" description="Basic and acidic residues" evidence="1">
    <location>
        <begin position="66"/>
        <end position="77"/>
    </location>
</feature>
<dbReference type="Proteomes" id="UP000231152">
    <property type="component" value="Unassembled WGS sequence"/>
</dbReference>
<comment type="caution">
    <text evidence="2">The sequence shown here is derived from an EMBL/GenBank/DDBJ whole genome shotgun (WGS) entry which is preliminary data.</text>
</comment>
<protein>
    <recommendedName>
        <fullName evidence="4">30S ribosomal protein S21</fullName>
    </recommendedName>
</protein>
<accession>A0A2M8LF53</accession>
<organism evidence="2 3">
    <name type="scientific">Candidatus Uhrbacteria bacterium CG10_big_fil_rev_8_21_14_0_10_48_11</name>
    <dbReference type="NCBI Taxonomy" id="1975037"/>
    <lineage>
        <taxon>Bacteria</taxon>
        <taxon>Candidatus Uhriibacteriota</taxon>
    </lineage>
</organism>
<evidence type="ECO:0000256" key="1">
    <source>
        <dbReference type="SAM" id="MobiDB-lite"/>
    </source>
</evidence>